<dbReference type="EMBL" id="ML769459">
    <property type="protein sequence ID" value="KAE9400254.1"/>
    <property type="molecule type" value="Genomic_DNA"/>
</dbReference>
<evidence type="ECO:0000313" key="2">
    <source>
        <dbReference type="Proteomes" id="UP000799118"/>
    </source>
</evidence>
<evidence type="ECO:0000313" key="1">
    <source>
        <dbReference type="EMBL" id="KAE9400254.1"/>
    </source>
</evidence>
<dbReference type="AlphaFoldDB" id="A0A6A4HTH8"/>
<dbReference type="Proteomes" id="UP000799118">
    <property type="component" value="Unassembled WGS sequence"/>
</dbReference>
<sequence>MSTYIQILKRRALSGRTDSKLAVHELCSAIIDVVDPYTIADTLPAVTRFLSDHRPPPVNKDLIFDLNNVSVESQPIVIALQVFGAIQKGAATSMDIPRLKNNTILHLRNNWADIYAWSSFLVHSFVERDLDTHQALSEIGYEVLRTVLEVLSTLQMLGAIRSQEIKAIQKAGDLFVCVHLYALFVESSMESDTIWAVDEFSGRMADDFLKDWDDLWGEIYVRNLQNFNPLFIPAIARILCRITLDRL</sequence>
<protein>
    <submittedName>
        <fullName evidence="1">Uncharacterized protein</fullName>
    </submittedName>
</protein>
<accession>A0A6A4HTH8</accession>
<reference evidence="1" key="1">
    <citation type="journal article" date="2019" name="Environ. Microbiol.">
        <title>Fungal ecological strategies reflected in gene transcription - a case study of two litter decomposers.</title>
        <authorList>
            <person name="Barbi F."/>
            <person name="Kohler A."/>
            <person name="Barry K."/>
            <person name="Baskaran P."/>
            <person name="Daum C."/>
            <person name="Fauchery L."/>
            <person name="Ihrmark K."/>
            <person name="Kuo A."/>
            <person name="LaButti K."/>
            <person name="Lipzen A."/>
            <person name="Morin E."/>
            <person name="Grigoriev I.V."/>
            <person name="Henrissat B."/>
            <person name="Lindahl B."/>
            <person name="Martin F."/>
        </authorList>
    </citation>
    <scope>NUCLEOTIDE SEQUENCE</scope>
    <source>
        <strain evidence="1">JB14</strain>
    </source>
</reference>
<name>A0A6A4HTH8_9AGAR</name>
<dbReference type="OrthoDB" id="3067133at2759"/>
<organism evidence="1 2">
    <name type="scientific">Gymnopus androsaceus JB14</name>
    <dbReference type="NCBI Taxonomy" id="1447944"/>
    <lineage>
        <taxon>Eukaryota</taxon>
        <taxon>Fungi</taxon>
        <taxon>Dikarya</taxon>
        <taxon>Basidiomycota</taxon>
        <taxon>Agaricomycotina</taxon>
        <taxon>Agaricomycetes</taxon>
        <taxon>Agaricomycetidae</taxon>
        <taxon>Agaricales</taxon>
        <taxon>Marasmiineae</taxon>
        <taxon>Omphalotaceae</taxon>
        <taxon>Gymnopus</taxon>
    </lineage>
</organism>
<proteinExistence type="predicted"/>
<keyword evidence="2" id="KW-1185">Reference proteome</keyword>
<gene>
    <name evidence="1" type="ORF">BT96DRAFT_657097</name>
</gene>